<gene>
    <name evidence="2" type="ORF">BTO11_15490</name>
</gene>
<feature type="chain" id="PRO_5015655103" evidence="1">
    <location>
        <begin position="23"/>
        <end position="154"/>
    </location>
</feature>
<reference evidence="2 3" key="1">
    <citation type="submission" date="2016-12" db="EMBL/GenBank/DDBJ databases">
        <title>Diversity of luminous bacteria.</title>
        <authorList>
            <person name="Yoshizawa S."/>
            <person name="Kogure K."/>
        </authorList>
    </citation>
    <scope>NUCLEOTIDE SEQUENCE [LARGE SCALE GENOMIC DNA]</scope>
    <source>
        <strain evidence="2 3">SA4-48</strain>
    </source>
</reference>
<evidence type="ECO:0000313" key="2">
    <source>
        <dbReference type="EMBL" id="PQJ54917.1"/>
    </source>
</evidence>
<sequence length="154" mass="17501">MTKFITRTLLLISTLFTFSAFAEEDAVSTGLFNSVAISGYDTVAYFTESKPVEGNDKFQTVWRDATWKFSSQENLTLFKQAPTKYAAQYGGYCAWAMSGGKTAGTDPEVWHIEDGKLYLNYNKNVQAEWFEKIESDIISADKFYPEVTNVKKYK</sequence>
<dbReference type="NCBIfam" id="NF041384">
    <property type="entry name" value="YHS_seleno_dom"/>
    <property type="match status" value="1"/>
</dbReference>
<protein>
    <submittedName>
        <fullName evidence="2">YHS domain protein</fullName>
    </submittedName>
</protein>
<dbReference type="AlphaFoldDB" id="A0A2S7UY52"/>
<name>A0A2S7UY52_9GAMM</name>
<proteinExistence type="predicted"/>
<evidence type="ECO:0000256" key="1">
    <source>
        <dbReference type="SAM" id="SignalP"/>
    </source>
</evidence>
<dbReference type="Proteomes" id="UP000239007">
    <property type="component" value="Unassembled WGS sequence"/>
</dbReference>
<organism evidence="2 3">
    <name type="scientific">Psychrosphaera saromensis</name>
    <dbReference type="NCBI Taxonomy" id="716813"/>
    <lineage>
        <taxon>Bacteria</taxon>
        <taxon>Pseudomonadati</taxon>
        <taxon>Pseudomonadota</taxon>
        <taxon>Gammaproteobacteria</taxon>
        <taxon>Alteromonadales</taxon>
        <taxon>Pseudoalteromonadaceae</taxon>
        <taxon>Psychrosphaera</taxon>
    </lineage>
</organism>
<keyword evidence="3" id="KW-1185">Reference proteome</keyword>
<comment type="caution">
    <text evidence="2">The sequence shown here is derived from an EMBL/GenBank/DDBJ whole genome shotgun (WGS) entry which is preliminary data.</text>
</comment>
<keyword evidence="1" id="KW-0732">Signal</keyword>
<dbReference type="EMBL" id="MSCH01000003">
    <property type="protein sequence ID" value="PQJ54917.1"/>
    <property type="molecule type" value="Genomic_DNA"/>
</dbReference>
<evidence type="ECO:0000313" key="3">
    <source>
        <dbReference type="Proteomes" id="UP000239007"/>
    </source>
</evidence>
<accession>A0A2S7UY52</accession>
<dbReference type="OrthoDB" id="344729at2"/>
<feature type="signal peptide" evidence="1">
    <location>
        <begin position="1"/>
        <end position="22"/>
    </location>
</feature>
<dbReference type="RefSeq" id="WP_105053440.1">
    <property type="nucleotide sequence ID" value="NZ_BMYG01000001.1"/>
</dbReference>